<gene>
    <name evidence="6" type="primary">NSF_1</name>
    <name evidence="6" type="ORF">EYF80_065161</name>
</gene>
<feature type="domain" description="NSF AAA+ ATPase lid" evidence="5">
    <location>
        <begin position="15"/>
        <end position="66"/>
    </location>
</feature>
<keyword evidence="4" id="KW-0479">Metal-binding</keyword>
<dbReference type="GO" id="GO:0046872">
    <property type="term" value="F:metal ion binding"/>
    <property type="evidence" value="ECO:0007669"/>
    <property type="project" value="UniProtKB-UniRule"/>
</dbReference>
<dbReference type="AlphaFoldDB" id="A0A4Z2E7S5"/>
<evidence type="ECO:0000259" key="5">
    <source>
        <dbReference type="Pfam" id="PF21964"/>
    </source>
</evidence>
<keyword evidence="4" id="KW-0963">Cytoplasm</keyword>
<dbReference type="GO" id="GO:0005795">
    <property type="term" value="C:Golgi stack"/>
    <property type="evidence" value="ECO:0007669"/>
    <property type="project" value="TreeGrafter"/>
</dbReference>
<comment type="subcellular location">
    <subcellularLocation>
        <location evidence="4">Cytoplasm</location>
    </subcellularLocation>
</comment>
<dbReference type="FunFam" id="1.10.8.60:FF:000031">
    <property type="entry name" value="vesicle-fusing ATPase isoform X1"/>
    <property type="match status" value="1"/>
</dbReference>
<proteinExistence type="inferred from homology"/>
<dbReference type="GO" id="GO:0005524">
    <property type="term" value="F:ATP binding"/>
    <property type="evidence" value="ECO:0007669"/>
    <property type="project" value="UniProtKB-UniRule"/>
</dbReference>
<dbReference type="GO" id="GO:0043001">
    <property type="term" value="P:Golgi to plasma membrane protein transport"/>
    <property type="evidence" value="ECO:0007669"/>
    <property type="project" value="TreeGrafter"/>
</dbReference>
<keyword evidence="4" id="KW-0813">Transport</keyword>
<evidence type="ECO:0000256" key="3">
    <source>
        <dbReference type="ARBA" id="ARBA00022840"/>
    </source>
</evidence>
<dbReference type="Proteomes" id="UP000314294">
    <property type="component" value="Unassembled WGS sequence"/>
</dbReference>
<evidence type="ECO:0000256" key="2">
    <source>
        <dbReference type="ARBA" id="ARBA00022741"/>
    </source>
</evidence>
<accession>A0A4Z2E7S5</accession>
<dbReference type="PANTHER" id="PTHR23078">
    <property type="entry name" value="VESICULAR-FUSION PROTEIN NSF"/>
    <property type="match status" value="1"/>
</dbReference>
<dbReference type="GO" id="GO:0016887">
    <property type="term" value="F:ATP hydrolysis activity"/>
    <property type="evidence" value="ECO:0007669"/>
    <property type="project" value="InterPro"/>
</dbReference>
<organism evidence="6 7">
    <name type="scientific">Liparis tanakae</name>
    <name type="common">Tanaka's snailfish</name>
    <dbReference type="NCBI Taxonomy" id="230148"/>
    <lineage>
        <taxon>Eukaryota</taxon>
        <taxon>Metazoa</taxon>
        <taxon>Chordata</taxon>
        <taxon>Craniata</taxon>
        <taxon>Vertebrata</taxon>
        <taxon>Euteleostomi</taxon>
        <taxon>Actinopterygii</taxon>
        <taxon>Neopterygii</taxon>
        <taxon>Teleostei</taxon>
        <taxon>Neoteleostei</taxon>
        <taxon>Acanthomorphata</taxon>
        <taxon>Eupercaria</taxon>
        <taxon>Perciformes</taxon>
        <taxon>Cottioidei</taxon>
        <taxon>Cottales</taxon>
        <taxon>Liparidae</taxon>
        <taxon>Liparis</taxon>
    </lineage>
</organism>
<keyword evidence="3 4" id="KW-0067">ATP-binding</keyword>
<dbReference type="Gene3D" id="1.10.8.60">
    <property type="match status" value="1"/>
</dbReference>
<dbReference type="EMBL" id="SRLO01014487">
    <property type="protein sequence ID" value="TNN24713.1"/>
    <property type="molecule type" value="Genomic_DNA"/>
</dbReference>
<dbReference type="GO" id="GO:0006891">
    <property type="term" value="P:intra-Golgi vesicle-mediated transport"/>
    <property type="evidence" value="ECO:0007669"/>
    <property type="project" value="TreeGrafter"/>
</dbReference>
<dbReference type="EC" id="3.6.4.6" evidence="4"/>
<comment type="cofactor">
    <cofactor evidence="4">
        <name>Mg(2+)</name>
        <dbReference type="ChEBI" id="CHEBI:18420"/>
    </cofactor>
    <text evidence="4">Binds 1 Mg(2+) ion per subunit.</text>
</comment>
<dbReference type="InterPro" id="IPR039812">
    <property type="entry name" value="Vesicle-fus_ATPase"/>
</dbReference>
<dbReference type="InterPro" id="IPR054419">
    <property type="entry name" value="NSF_ATPase_lid"/>
</dbReference>
<keyword evidence="4" id="KW-0653">Protein transport</keyword>
<evidence type="ECO:0000256" key="4">
    <source>
        <dbReference type="RuleBase" id="RU367045"/>
    </source>
</evidence>
<comment type="function">
    <text evidence="4">Required for vesicle-mediated transport. Catalyzes the fusion of transport vesicles within the Golgi cisternae. Is also required for transport from the endoplasmic reticulum to the Golgi stack. Seems to function as a fusion protein required for the delivery of cargo proteins to all compartments of the Golgi stack independent of vesicle origin.</text>
</comment>
<protein>
    <recommendedName>
        <fullName evidence="4">Vesicle-fusing ATPase</fullName>
        <ecNumber evidence="4">3.6.4.6</ecNumber>
    </recommendedName>
</protein>
<keyword evidence="4" id="KW-0931">ER-Golgi transport</keyword>
<reference evidence="6 7" key="1">
    <citation type="submission" date="2019-03" db="EMBL/GenBank/DDBJ databases">
        <title>First draft genome of Liparis tanakae, snailfish: a comprehensive survey of snailfish specific genes.</title>
        <authorList>
            <person name="Kim W."/>
            <person name="Song I."/>
            <person name="Jeong J.-H."/>
            <person name="Kim D."/>
            <person name="Kim S."/>
            <person name="Ryu S."/>
            <person name="Song J.Y."/>
            <person name="Lee S.K."/>
        </authorList>
    </citation>
    <scope>NUCLEOTIDE SEQUENCE [LARGE SCALE GENOMIC DNA]</scope>
    <source>
        <tissue evidence="6">Muscle</tissue>
    </source>
</reference>
<keyword evidence="4" id="KW-0378">Hydrolase</keyword>
<dbReference type="Pfam" id="PF21964">
    <property type="entry name" value="NSF_ATPase_lid"/>
    <property type="match status" value="1"/>
</dbReference>
<comment type="similarity">
    <text evidence="1 4">Belongs to the AAA ATPase family.</text>
</comment>
<dbReference type="GO" id="GO:0035494">
    <property type="term" value="P:SNARE complex disassembly"/>
    <property type="evidence" value="ECO:0007669"/>
    <property type="project" value="InterPro"/>
</dbReference>
<keyword evidence="2 4" id="KW-0547">Nucleotide-binding</keyword>
<dbReference type="OrthoDB" id="8920230at2759"/>
<comment type="catalytic activity">
    <reaction evidence="4">
        <text>ATP + H2O = ADP + phosphate + H(+)</text>
        <dbReference type="Rhea" id="RHEA:13065"/>
        <dbReference type="ChEBI" id="CHEBI:15377"/>
        <dbReference type="ChEBI" id="CHEBI:15378"/>
        <dbReference type="ChEBI" id="CHEBI:30616"/>
        <dbReference type="ChEBI" id="CHEBI:43474"/>
        <dbReference type="ChEBI" id="CHEBI:456216"/>
        <dbReference type="EC" id="3.6.4.6"/>
    </reaction>
</comment>
<name>A0A4Z2E7S5_9TELE</name>
<evidence type="ECO:0000313" key="7">
    <source>
        <dbReference type="Proteomes" id="UP000314294"/>
    </source>
</evidence>
<evidence type="ECO:0000256" key="1">
    <source>
        <dbReference type="ARBA" id="ARBA00006914"/>
    </source>
</evidence>
<sequence>MEMLDAFSTTIHIPNISRGEQLVEALEHLGSFQDVERAAIAKAVKGQSLWIGIKKLLMLIEMAVQLVSRLNGEESRR</sequence>
<keyword evidence="4" id="KW-0460">Magnesium</keyword>
<dbReference type="PANTHER" id="PTHR23078:SF3">
    <property type="entry name" value="VESICLE-FUSING ATPASE"/>
    <property type="match status" value="1"/>
</dbReference>
<evidence type="ECO:0000313" key="6">
    <source>
        <dbReference type="EMBL" id="TNN24713.1"/>
    </source>
</evidence>
<comment type="caution">
    <text evidence="6">The sequence shown here is derived from an EMBL/GenBank/DDBJ whole genome shotgun (WGS) entry which is preliminary data.</text>
</comment>
<keyword evidence="7" id="KW-1185">Reference proteome</keyword>